<organism evidence="1 2">
    <name type="scientific">Nocardia brasiliensis</name>
    <dbReference type="NCBI Taxonomy" id="37326"/>
    <lineage>
        <taxon>Bacteria</taxon>
        <taxon>Bacillati</taxon>
        <taxon>Actinomycetota</taxon>
        <taxon>Actinomycetes</taxon>
        <taxon>Mycobacteriales</taxon>
        <taxon>Nocardiaceae</taxon>
        <taxon>Nocardia</taxon>
    </lineage>
</organism>
<dbReference type="RefSeq" id="WP_167465768.1">
    <property type="nucleotide sequence ID" value="NZ_CP046171.1"/>
</dbReference>
<dbReference type="EMBL" id="CP046171">
    <property type="protein sequence ID" value="QIS06753.1"/>
    <property type="molecule type" value="Genomic_DNA"/>
</dbReference>
<dbReference type="AlphaFoldDB" id="A0A6G9Y113"/>
<accession>A0A6G9Y113</accession>
<evidence type="ECO:0000313" key="1">
    <source>
        <dbReference type="EMBL" id="QIS06753.1"/>
    </source>
</evidence>
<name>A0A6G9Y113_NOCBR</name>
<protein>
    <submittedName>
        <fullName evidence="1">Uncharacterized protein</fullName>
    </submittedName>
</protein>
<evidence type="ECO:0000313" key="2">
    <source>
        <dbReference type="Proteomes" id="UP000501705"/>
    </source>
</evidence>
<reference evidence="1 2" key="1">
    <citation type="journal article" date="2019" name="ACS Chem. Biol.">
        <title>Identification and Mobilization of a Cryptic Antibiotic Biosynthesis Gene Locus from a Human-Pathogenic Nocardia Isolate.</title>
        <authorList>
            <person name="Herisse M."/>
            <person name="Ishida K."/>
            <person name="Porter J.L."/>
            <person name="Howden B."/>
            <person name="Hertweck C."/>
            <person name="Stinear T.P."/>
            <person name="Pidot S.J."/>
        </authorList>
    </citation>
    <scope>NUCLEOTIDE SEQUENCE [LARGE SCALE GENOMIC DNA]</scope>
    <source>
        <strain evidence="1 2">AUSMDU00024985</strain>
    </source>
</reference>
<gene>
    <name evidence="1" type="ORF">F5X71_34580</name>
</gene>
<proteinExistence type="predicted"/>
<sequence length="264" mass="29206">MPGVQDGVSMREISGLMGGFKHLDQQSARQDGVTWEDTVWEAAEIDIGITISGRSARAYRITAHNWINSWDTRTQGRLCFYSRQYGEWWTDLRLLKQPGEVFKNSPASMTMQDFTWAARADLPFWTSFDSVSALVANSPTNLADPKGVGAPNFLPLWNRGDQDGWARFVLRGPGTFTFGDGVSNNTVAFGPVPAGVQVLVTTLPRLRAITEINTGVNMYELLTGRFTTPIPRGRAVHIPCKVTGAVAAQTKVIASLTPYRRWPE</sequence>
<dbReference type="Proteomes" id="UP000501705">
    <property type="component" value="Chromosome"/>
</dbReference>